<keyword evidence="5" id="KW-0788">Thiol protease</keyword>
<keyword evidence="3" id="KW-0833">Ubl conjugation pathway</keyword>
<keyword evidence="4" id="KW-0378">Hydrolase</keyword>
<dbReference type="EMBL" id="CAUYUE010000008">
    <property type="protein sequence ID" value="CAK0783264.1"/>
    <property type="molecule type" value="Genomic_DNA"/>
</dbReference>
<evidence type="ECO:0000256" key="1">
    <source>
        <dbReference type="ARBA" id="ARBA00008552"/>
    </source>
</evidence>
<dbReference type="PANTHER" id="PTHR48153">
    <property type="entry name" value="UFM1-SPECIFIC PROTEASE 2"/>
    <property type="match status" value="1"/>
</dbReference>
<dbReference type="AlphaFoldDB" id="A0AAV1I886"/>
<gene>
    <name evidence="8" type="ORF">CVIRNUC_006463</name>
</gene>
<feature type="domain" description="UFSP1/2/DUB catalytic" evidence="6">
    <location>
        <begin position="395"/>
        <end position="585"/>
    </location>
</feature>
<sequence>MAFRALPHLITHLKAVEGEESCGWLTGCEFDHATTLLHLSGASRPEHRDELQRLLPNGISICGAWIKQEAKQEAITRLQQMAAASVKAVGAPFAGVIILPNGLQWHSLFAGLVSEATVDSLAEADAEKWMQKSCRMLRCSMPLHAQVFGLLPAEGCSVCPKEKAIAAAVNLLRKQLQSCTVLTQGSRRLGFQGLEEEGNGRAVCDQLGGSQPEPTEVHLLQQRYPEASSAGCTDGPAFLYQPVAGGPLSVQTVRLSLDILMLVPGNFPTASLEQQVVQPAVAAQLDAFELMLSQEEQLCDLRAFHNQPPGWPHPLTVVYPMRSESGAGKSLESMEQELLPMRKQLHQLLGLPMDRPMLRMANALTFGTADAEGGSKRLKDVHYGLPPSGVQSGTLHMVEGSYDYHHYMQDRFDDSGWGCAYRSLQTICSWMRRQQYTSASVPTHQDIQRTLVDIGDKPSTFVGSKQWIGAIELGFILDTLLGVSCKVITVSSGADIPSKAREIAHHFDTQGTPIMIGGGVLAYTLLGIDYNERTGQCAFLILDPHYTGSDDLKAIHKGQWVAWKRADGKAAAGGELFVKSAFYNLLCPQRPRTV</sequence>
<organism evidence="8 9">
    <name type="scientific">Coccomyxa viridis</name>
    <dbReference type="NCBI Taxonomy" id="1274662"/>
    <lineage>
        <taxon>Eukaryota</taxon>
        <taxon>Viridiplantae</taxon>
        <taxon>Chlorophyta</taxon>
        <taxon>core chlorophytes</taxon>
        <taxon>Trebouxiophyceae</taxon>
        <taxon>Trebouxiophyceae incertae sedis</taxon>
        <taxon>Coccomyxaceae</taxon>
        <taxon>Coccomyxa</taxon>
    </lineage>
</organism>
<evidence type="ECO:0000259" key="7">
    <source>
        <dbReference type="Pfam" id="PF20908"/>
    </source>
</evidence>
<evidence type="ECO:0000256" key="2">
    <source>
        <dbReference type="ARBA" id="ARBA00022670"/>
    </source>
</evidence>
<comment type="similarity">
    <text evidence="1">Belongs to the peptidase C78 family.</text>
</comment>
<evidence type="ECO:0000256" key="4">
    <source>
        <dbReference type="ARBA" id="ARBA00022801"/>
    </source>
</evidence>
<dbReference type="Proteomes" id="UP001314263">
    <property type="component" value="Unassembled WGS sequence"/>
</dbReference>
<keyword evidence="2" id="KW-0645">Protease</keyword>
<proteinExistence type="inferred from homology"/>
<protein>
    <recommendedName>
        <fullName evidence="10">Ufm1-specific protease</fullName>
    </recommendedName>
</protein>
<evidence type="ECO:0000313" key="8">
    <source>
        <dbReference type="EMBL" id="CAK0783264.1"/>
    </source>
</evidence>
<evidence type="ECO:0000313" key="9">
    <source>
        <dbReference type="Proteomes" id="UP001314263"/>
    </source>
</evidence>
<evidence type="ECO:0000259" key="6">
    <source>
        <dbReference type="Pfam" id="PF07910"/>
    </source>
</evidence>
<dbReference type="GO" id="GO:0071567">
    <property type="term" value="F:deUFMylase activity"/>
    <property type="evidence" value="ECO:0007669"/>
    <property type="project" value="TreeGrafter"/>
</dbReference>
<accession>A0AAV1I886</accession>
<dbReference type="GO" id="GO:0006508">
    <property type="term" value="P:proteolysis"/>
    <property type="evidence" value="ECO:0007669"/>
    <property type="project" value="UniProtKB-KW"/>
</dbReference>
<dbReference type="InterPro" id="IPR049387">
    <property type="entry name" value="UFSP2-like_2nd"/>
</dbReference>
<comment type="caution">
    <text evidence="8">The sequence shown here is derived from an EMBL/GenBank/DDBJ whole genome shotgun (WGS) entry which is preliminary data.</text>
</comment>
<dbReference type="Pfam" id="PF20908">
    <property type="entry name" value="UfSP2_N"/>
    <property type="match status" value="1"/>
</dbReference>
<dbReference type="SUPFAM" id="SSF54001">
    <property type="entry name" value="Cysteine proteinases"/>
    <property type="match status" value="1"/>
</dbReference>
<feature type="domain" description="UFSP2 second" evidence="7">
    <location>
        <begin position="253"/>
        <end position="367"/>
    </location>
</feature>
<evidence type="ECO:0008006" key="10">
    <source>
        <dbReference type="Google" id="ProtNLM"/>
    </source>
</evidence>
<name>A0AAV1I886_9CHLO</name>
<dbReference type="Pfam" id="PF07910">
    <property type="entry name" value="Peptidase_C78"/>
    <property type="match status" value="1"/>
</dbReference>
<keyword evidence="9" id="KW-1185">Reference proteome</keyword>
<dbReference type="PANTHER" id="PTHR48153:SF2">
    <property type="entry name" value="UFM1-SPECIFIC PROTEASE 2"/>
    <property type="match status" value="1"/>
</dbReference>
<dbReference type="Gene3D" id="3.90.70.130">
    <property type="match status" value="1"/>
</dbReference>
<dbReference type="InterPro" id="IPR012462">
    <property type="entry name" value="UFSP1/2_DUB_cat"/>
</dbReference>
<reference evidence="8 9" key="1">
    <citation type="submission" date="2023-10" db="EMBL/GenBank/DDBJ databases">
        <authorList>
            <person name="Maclean D."/>
            <person name="Macfadyen A."/>
        </authorList>
    </citation>
    <scope>NUCLEOTIDE SEQUENCE [LARGE SCALE GENOMIC DNA]</scope>
</reference>
<evidence type="ECO:0000256" key="5">
    <source>
        <dbReference type="ARBA" id="ARBA00022807"/>
    </source>
</evidence>
<dbReference type="InterPro" id="IPR038765">
    <property type="entry name" value="Papain-like_cys_pep_sf"/>
</dbReference>
<evidence type="ECO:0000256" key="3">
    <source>
        <dbReference type="ARBA" id="ARBA00022786"/>
    </source>
</evidence>